<dbReference type="Proteomes" id="UP000249282">
    <property type="component" value="Unassembled WGS sequence"/>
</dbReference>
<name>A0A2W5T469_ACIJO</name>
<comment type="caution">
    <text evidence="3">The sequence shown here is derived from an EMBL/GenBank/DDBJ whole genome shotgun (WGS) entry which is preliminary data.</text>
</comment>
<evidence type="ECO:0000313" key="3">
    <source>
        <dbReference type="EMBL" id="PZQ86133.1"/>
    </source>
</evidence>
<accession>A0A2W5T469</accession>
<proteinExistence type="predicted"/>
<feature type="coiled-coil region" evidence="1">
    <location>
        <begin position="70"/>
        <end position="104"/>
    </location>
</feature>
<keyword evidence="1" id="KW-0175">Coiled coil</keyword>
<evidence type="ECO:0000256" key="1">
    <source>
        <dbReference type="SAM" id="Coils"/>
    </source>
</evidence>
<evidence type="ECO:0000313" key="4">
    <source>
        <dbReference type="Proteomes" id="UP000249282"/>
    </source>
</evidence>
<evidence type="ECO:0000256" key="2">
    <source>
        <dbReference type="SAM" id="MobiDB-lite"/>
    </source>
</evidence>
<organism evidence="3 4">
    <name type="scientific">Acinetobacter johnsonii</name>
    <dbReference type="NCBI Taxonomy" id="40214"/>
    <lineage>
        <taxon>Bacteria</taxon>
        <taxon>Pseudomonadati</taxon>
        <taxon>Pseudomonadota</taxon>
        <taxon>Gammaproteobacteria</taxon>
        <taxon>Moraxellales</taxon>
        <taxon>Moraxellaceae</taxon>
        <taxon>Acinetobacter</taxon>
    </lineage>
</organism>
<evidence type="ECO:0008006" key="5">
    <source>
        <dbReference type="Google" id="ProtNLM"/>
    </source>
</evidence>
<gene>
    <name evidence="3" type="ORF">DI542_15020</name>
</gene>
<reference evidence="3 4" key="1">
    <citation type="submission" date="2017-11" db="EMBL/GenBank/DDBJ databases">
        <title>Infants hospitalized years apart are colonized by the same room-sourced microbial strains.</title>
        <authorList>
            <person name="Brooks B."/>
            <person name="Olm M.R."/>
            <person name="Firek B.A."/>
            <person name="Baker R."/>
            <person name="Thomas B.C."/>
            <person name="Morowitz M.J."/>
            <person name="Banfield J.F."/>
        </authorList>
    </citation>
    <scope>NUCLEOTIDE SEQUENCE [LARGE SCALE GENOMIC DNA]</scope>
    <source>
        <strain evidence="3">S2_003_000_R3_20</strain>
    </source>
</reference>
<dbReference type="EMBL" id="QFQJ01000104">
    <property type="protein sequence ID" value="PZQ86133.1"/>
    <property type="molecule type" value="Genomic_DNA"/>
</dbReference>
<dbReference type="AlphaFoldDB" id="A0A2W5T469"/>
<sequence length="151" mass="17573">MLTIKQLADKLGVSKPTITRNKPDDLEFEVIDGVNYINENMERQITEKVLQNKERYSGDTRNETYDTPLIQQLMQENAFLRAQIEEKDALIKEQTKLLDQQQQLNLITGKRLNELETKEQTETEEQHSNETVTKHTVSEGKKGFFSRIFGN</sequence>
<protein>
    <recommendedName>
        <fullName evidence="5">DUF536 domain-containing protein</fullName>
    </recommendedName>
</protein>
<feature type="region of interest" description="Disordered" evidence="2">
    <location>
        <begin position="117"/>
        <end position="138"/>
    </location>
</feature>